<dbReference type="SUPFAM" id="SSF52047">
    <property type="entry name" value="RNI-like"/>
    <property type="match status" value="1"/>
</dbReference>
<dbReference type="GO" id="GO:0005930">
    <property type="term" value="C:axoneme"/>
    <property type="evidence" value="ECO:0007669"/>
    <property type="project" value="UniProtKB-SubCell"/>
</dbReference>
<evidence type="ECO:0000256" key="1">
    <source>
        <dbReference type="ARBA" id="ARBA00004430"/>
    </source>
</evidence>
<evidence type="ECO:0000313" key="3">
    <source>
        <dbReference type="EMBL" id="GHP02220.1"/>
    </source>
</evidence>
<evidence type="ECO:0000256" key="2">
    <source>
        <dbReference type="SAM" id="MobiDB-lite"/>
    </source>
</evidence>
<feature type="region of interest" description="Disordered" evidence="2">
    <location>
        <begin position="1"/>
        <end position="40"/>
    </location>
</feature>
<keyword evidence="4" id="KW-1185">Reference proteome</keyword>
<dbReference type="OrthoDB" id="550575at2759"/>
<evidence type="ECO:0000313" key="4">
    <source>
        <dbReference type="Proteomes" id="UP000660262"/>
    </source>
</evidence>
<dbReference type="GO" id="GO:0019005">
    <property type="term" value="C:SCF ubiquitin ligase complex"/>
    <property type="evidence" value="ECO:0007669"/>
    <property type="project" value="TreeGrafter"/>
</dbReference>
<name>A0A830H881_9CHLO</name>
<protein>
    <recommendedName>
        <fullName evidence="5">F-box domain-containing protein</fullName>
    </recommendedName>
</protein>
<comment type="caution">
    <text evidence="3">The sequence shown here is derived from an EMBL/GenBank/DDBJ whole genome shotgun (WGS) entry which is preliminary data.</text>
</comment>
<dbReference type="Gene3D" id="3.80.10.10">
    <property type="entry name" value="Ribonuclease Inhibitor"/>
    <property type="match status" value="1"/>
</dbReference>
<dbReference type="PANTHER" id="PTHR13318">
    <property type="entry name" value="PARTNER OF PAIRED, ISOFORM B-RELATED"/>
    <property type="match status" value="1"/>
</dbReference>
<dbReference type="GO" id="GO:0031146">
    <property type="term" value="P:SCF-dependent proteasomal ubiquitin-dependent protein catabolic process"/>
    <property type="evidence" value="ECO:0007669"/>
    <property type="project" value="TreeGrafter"/>
</dbReference>
<dbReference type="EMBL" id="BNJQ01000003">
    <property type="protein sequence ID" value="GHP02220.1"/>
    <property type="molecule type" value="Genomic_DNA"/>
</dbReference>
<dbReference type="InterPro" id="IPR032675">
    <property type="entry name" value="LRR_dom_sf"/>
</dbReference>
<accession>A0A830H881</accession>
<dbReference type="AlphaFoldDB" id="A0A830H881"/>
<evidence type="ECO:0008006" key="5">
    <source>
        <dbReference type="Google" id="ProtNLM"/>
    </source>
</evidence>
<proteinExistence type="predicted"/>
<organism evidence="3 4">
    <name type="scientific">Pycnococcus provasolii</name>
    <dbReference type="NCBI Taxonomy" id="41880"/>
    <lineage>
        <taxon>Eukaryota</taxon>
        <taxon>Viridiplantae</taxon>
        <taxon>Chlorophyta</taxon>
        <taxon>Pseudoscourfieldiophyceae</taxon>
        <taxon>Pseudoscourfieldiales</taxon>
        <taxon>Pycnococcaceae</taxon>
        <taxon>Pycnococcus</taxon>
    </lineage>
</organism>
<comment type="subcellular location">
    <subcellularLocation>
        <location evidence="1">Cytoplasm</location>
        <location evidence="1">Cytoskeleton</location>
        <location evidence="1">Cilium axoneme</location>
    </subcellularLocation>
</comment>
<gene>
    <name evidence="3" type="ORF">PPROV_000097700</name>
</gene>
<sequence>MVKDNVDKLNVALPPPPQLRNLMPGVAGSSSGTAKKKKVPHQSKDKDVWYYAAWIAKRLHLFPNLEDFVVEDDPSSRSSSDLGWFAVAIEGSREILEADPTYIPMHTTEFVTDELVKSLAKNCRKLRSLEAEPLKERLWSLETRTYDDDYIFFVSPSHVQRLFDKCPRLVETYFSPHKVWQKSSIESIDDILVISDIKTWLNRIKKNGVGTTVKKLRLISKASKDEIEMIVNTLPNLEAVYFCDSLSPGVPRHLARLSHLRWLNLRGSAIADGEFEEMLQGIGANLCGLSLDAWETMTRDDFRTIGTHCKNLRYLSLSTMGSHDMTQGDIISVISCCGATLRYLNIECSDFDVDDETLEVVVDHCPEMLILDISDSTVTDYGLARIASRCKKIQLLGMVYCDNMGIYTCESNEEFIDSFVTPLLSLRDLRTIVLSGYVDDILGGEYGSLETFPDHEDVWYRYGYLDGVLQSALPNFKRILRLF</sequence>
<reference evidence="3" key="1">
    <citation type="submission" date="2020-10" db="EMBL/GenBank/DDBJ databases">
        <title>Unveiling of a novel bifunctional photoreceptor, Dualchrome1, isolated from a cosmopolitan green alga.</title>
        <authorList>
            <person name="Suzuki S."/>
            <person name="Kawachi M."/>
        </authorList>
    </citation>
    <scope>NUCLEOTIDE SEQUENCE</scope>
    <source>
        <strain evidence="3">NIES 2893</strain>
    </source>
</reference>
<dbReference type="Proteomes" id="UP000660262">
    <property type="component" value="Unassembled WGS sequence"/>
</dbReference>